<proteinExistence type="predicted"/>
<protein>
    <submittedName>
        <fullName evidence="1">Uncharacterized protein</fullName>
    </submittedName>
</protein>
<evidence type="ECO:0000313" key="2">
    <source>
        <dbReference type="Proteomes" id="UP001159363"/>
    </source>
</evidence>
<name>A0ABQ9I936_9NEOP</name>
<sequence length="105" mass="12003">MPDRKKKSCLTKATLSAFLSKALGRGQNTATRNTLIVTEKWNTFQTMRKILFLSQKMSHRNLIPTVKSDLTVKKVRKYKMPVEPGKSVSAEEVKEFCSNKEVKNK</sequence>
<dbReference type="Proteomes" id="UP001159363">
    <property type="component" value="Chromosome 2"/>
</dbReference>
<dbReference type="EMBL" id="JARBHB010000002">
    <property type="protein sequence ID" value="KAJ8892836.1"/>
    <property type="molecule type" value="Genomic_DNA"/>
</dbReference>
<comment type="caution">
    <text evidence="1">The sequence shown here is derived from an EMBL/GenBank/DDBJ whole genome shotgun (WGS) entry which is preliminary data.</text>
</comment>
<keyword evidence="2" id="KW-1185">Reference proteome</keyword>
<evidence type="ECO:0000313" key="1">
    <source>
        <dbReference type="EMBL" id="KAJ8892836.1"/>
    </source>
</evidence>
<gene>
    <name evidence="1" type="ORF">PR048_005417</name>
</gene>
<accession>A0ABQ9I936</accession>
<organism evidence="1 2">
    <name type="scientific">Dryococelus australis</name>
    <dbReference type="NCBI Taxonomy" id="614101"/>
    <lineage>
        <taxon>Eukaryota</taxon>
        <taxon>Metazoa</taxon>
        <taxon>Ecdysozoa</taxon>
        <taxon>Arthropoda</taxon>
        <taxon>Hexapoda</taxon>
        <taxon>Insecta</taxon>
        <taxon>Pterygota</taxon>
        <taxon>Neoptera</taxon>
        <taxon>Polyneoptera</taxon>
        <taxon>Phasmatodea</taxon>
        <taxon>Verophasmatodea</taxon>
        <taxon>Anareolatae</taxon>
        <taxon>Phasmatidae</taxon>
        <taxon>Eurycanthinae</taxon>
        <taxon>Dryococelus</taxon>
    </lineage>
</organism>
<reference evidence="1 2" key="1">
    <citation type="submission" date="2023-02" db="EMBL/GenBank/DDBJ databases">
        <title>LHISI_Scaffold_Assembly.</title>
        <authorList>
            <person name="Stuart O.P."/>
            <person name="Cleave R."/>
            <person name="Magrath M.J.L."/>
            <person name="Mikheyev A.S."/>
        </authorList>
    </citation>
    <scope>NUCLEOTIDE SEQUENCE [LARGE SCALE GENOMIC DNA]</scope>
    <source>
        <strain evidence="1">Daus_M_001</strain>
        <tissue evidence="1">Leg muscle</tissue>
    </source>
</reference>